<reference evidence="2 3" key="1">
    <citation type="journal article" date="2019" name="Nat. Ecol. Evol.">
        <title>Megaphylogeny resolves global patterns of mushroom evolution.</title>
        <authorList>
            <person name="Varga T."/>
            <person name="Krizsan K."/>
            <person name="Foldi C."/>
            <person name="Dima B."/>
            <person name="Sanchez-Garcia M."/>
            <person name="Sanchez-Ramirez S."/>
            <person name="Szollosi G.J."/>
            <person name="Szarkandi J.G."/>
            <person name="Papp V."/>
            <person name="Albert L."/>
            <person name="Andreopoulos W."/>
            <person name="Angelini C."/>
            <person name="Antonin V."/>
            <person name="Barry K.W."/>
            <person name="Bougher N.L."/>
            <person name="Buchanan P."/>
            <person name="Buyck B."/>
            <person name="Bense V."/>
            <person name="Catcheside P."/>
            <person name="Chovatia M."/>
            <person name="Cooper J."/>
            <person name="Damon W."/>
            <person name="Desjardin D."/>
            <person name="Finy P."/>
            <person name="Geml J."/>
            <person name="Haridas S."/>
            <person name="Hughes K."/>
            <person name="Justo A."/>
            <person name="Karasinski D."/>
            <person name="Kautmanova I."/>
            <person name="Kiss B."/>
            <person name="Kocsube S."/>
            <person name="Kotiranta H."/>
            <person name="LaButti K.M."/>
            <person name="Lechner B.E."/>
            <person name="Liimatainen K."/>
            <person name="Lipzen A."/>
            <person name="Lukacs Z."/>
            <person name="Mihaltcheva S."/>
            <person name="Morgado L.N."/>
            <person name="Niskanen T."/>
            <person name="Noordeloos M.E."/>
            <person name="Ohm R.A."/>
            <person name="Ortiz-Santana B."/>
            <person name="Ovrebo C."/>
            <person name="Racz N."/>
            <person name="Riley R."/>
            <person name="Savchenko A."/>
            <person name="Shiryaev A."/>
            <person name="Soop K."/>
            <person name="Spirin V."/>
            <person name="Szebenyi C."/>
            <person name="Tomsovsky M."/>
            <person name="Tulloss R.E."/>
            <person name="Uehling J."/>
            <person name="Grigoriev I.V."/>
            <person name="Vagvolgyi C."/>
            <person name="Papp T."/>
            <person name="Martin F.M."/>
            <person name="Miettinen O."/>
            <person name="Hibbett D.S."/>
            <person name="Nagy L.G."/>
        </authorList>
    </citation>
    <scope>NUCLEOTIDE SEQUENCE [LARGE SCALE GENOMIC DNA]</scope>
    <source>
        <strain evidence="2 3">OMC1185</strain>
    </source>
</reference>
<proteinExistence type="predicted"/>
<keyword evidence="3" id="KW-1185">Reference proteome</keyword>
<name>A0A5C3MJE8_9AGAM</name>
<sequence length="179" mass="20810">MPSCTIGPVYSPPHNPIVFPSSWIERKIPSPKKPGRREESRVHLAVEESLRWVDADLGETLRDMINTYPTHVKNRMRKGSSESRRALQLVGRQGVESRVIARAISWRKPVQFPRPCTSAAQQRRLEQTCHTIFRRETSYQPNDLRVRREEDMRVQVQGEPSRARLRPVRGIPYTDEEDT</sequence>
<evidence type="ECO:0000313" key="2">
    <source>
        <dbReference type="EMBL" id="TFK45444.1"/>
    </source>
</evidence>
<dbReference type="EMBL" id="ML213543">
    <property type="protein sequence ID" value="TFK45444.1"/>
    <property type="molecule type" value="Genomic_DNA"/>
</dbReference>
<evidence type="ECO:0000313" key="3">
    <source>
        <dbReference type="Proteomes" id="UP000305948"/>
    </source>
</evidence>
<protein>
    <submittedName>
        <fullName evidence="2">Uncharacterized protein</fullName>
    </submittedName>
</protein>
<organism evidence="2 3">
    <name type="scientific">Heliocybe sulcata</name>
    <dbReference type="NCBI Taxonomy" id="5364"/>
    <lineage>
        <taxon>Eukaryota</taxon>
        <taxon>Fungi</taxon>
        <taxon>Dikarya</taxon>
        <taxon>Basidiomycota</taxon>
        <taxon>Agaricomycotina</taxon>
        <taxon>Agaricomycetes</taxon>
        <taxon>Gloeophyllales</taxon>
        <taxon>Gloeophyllaceae</taxon>
        <taxon>Heliocybe</taxon>
    </lineage>
</organism>
<accession>A0A5C3MJE8</accession>
<dbReference type="AlphaFoldDB" id="A0A5C3MJE8"/>
<feature type="region of interest" description="Disordered" evidence="1">
    <location>
        <begin position="152"/>
        <end position="179"/>
    </location>
</feature>
<evidence type="ECO:0000256" key="1">
    <source>
        <dbReference type="SAM" id="MobiDB-lite"/>
    </source>
</evidence>
<dbReference type="Proteomes" id="UP000305948">
    <property type="component" value="Unassembled WGS sequence"/>
</dbReference>
<gene>
    <name evidence="2" type="ORF">OE88DRAFT_1214041</name>
</gene>